<dbReference type="Pfam" id="PF24494">
    <property type="entry name" value="DUF7587"/>
    <property type="match status" value="1"/>
</dbReference>
<evidence type="ECO:0000259" key="2">
    <source>
        <dbReference type="Pfam" id="PF24494"/>
    </source>
</evidence>
<comment type="caution">
    <text evidence="3">The sequence shown here is derived from an EMBL/GenBank/DDBJ whole genome shotgun (WGS) entry which is preliminary data.</text>
</comment>
<gene>
    <name evidence="3" type="ORF">BJ875DRAFT_543638</name>
</gene>
<dbReference type="EMBL" id="MU251493">
    <property type="protein sequence ID" value="KAG9233613.1"/>
    <property type="molecule type" value="Genomic_DNA"/>
</dbReference>
<keyword evidence="4" id="KW-1185">Reference proteome</keyword>
<dbReference type="Proteomes" id="UP000824998">
    <property type="component" value="Unassembled WGS sequence"/>
</dbReference>
<evidence type="ECO:0000313" key="3">
    <source>
        <dbReference type="EMBL" id="KAG9233613.1"/>
    </source>
</evidence>
<dbReference type="InterPro" id="IPR056009">
    <property type="entry name" value="DUF7587"/>
</dbReference>
<evidence type="ECO:0000256" key="1">
    <source>
        <dbReference type="SAM" id="MobiDB-lite"/>
    </source>
</evidence>
<dbReference type="AlphaFoldDB" id="A0A9P7YIH8"/>
<evidence type="ECO:0000313" key="4">
    <source>
        <dbReference type="Proteomes" id="UP000824998"/>
    </source>
</evidence>
<accession>A0A9P7YIH8</accession>
<organism evidence="3 4">
    <name type="scientific">Amylocarpus encephaloides</name>
    <dbReference type="NCBI Taxonomy" id="45428"/>
    <lineage>
        <taxon>Eukaryota</taxon>
        <taxon>Fungi</taxon>
        <taxon>Dikarya</taxon>
        <taxon>Ascomycota</taxon>
        <taxon>Pezizomycotina</taxon>
        <taxon>Leotiomycetes</taxon>
        <taxon>Helotiales</taxon>
        <taxon>Helotiales incertae sedis</taxon>
        <taxon>Amylocarpus</taxon>
    </lineage>
</organism>
<name>A0A9P7YIH8_9HELO</name>
<dbReference type="OrthoDB" id="3554555at2759"/>
<sequence length="459" mass="53139">MDWEWTSPRARPRYLFRVMHHKTPGYAENGNIVARDSDFTKVLEGYQGMRPFLDLVDAHRHSDYTRTPFISTFQDRSEADNWMFAASRFPQQDPASLAIAVVDLSIPRMNSVRLWRLKDIEEQTTPYKNPQGVYRNMRPLRQFADQRFRTQSEWFALWVIPAECIVAKIPFASIHRRRTQAGTHQQYPDLDLEFGLDPRYVPDLGNGPVASAPNPQRHDQAALRSQIRIVQPAVARLLKTVPTRRVMHNLDLRVQPQRRKDGDDEEWVDHAQPSKSRKAKTSFRKPVALRPTSRLIPKRIERRKRIRQQSPTPIEIDSEEDGPEECNLPLTAEEKRLGVTWKKFKAQEYREMEWNKFIPYKEQGISTLAAAALSARFQNLITNIRRTSSNPKCPEVRAMVNNELTRFQNPANLVQANKVLFEMLLKVHNAEGNGRYVYRRYEPTKASSVGVQGIMGASA</sequence>
<feature type="domain" description="DUF7587" evidence="2">
    <location>
        <begin position="11"/>
        <end position="172"/>
    </location>
</feature>
<feature type="region of interest" description="Disordered" evidence="1">
    <location>
        <begin position="302"/>
        <end position="326"/>
    </location>
</feature>
<reference evidence="3" key="1">
    <citation type="journal article" date="2021" name="IMA Fungus">
        <title>Genomic characterization of three marine fungi, including Emericellopsis atlantica sp. nov. with signatures of a generalist lifestyle and marine biomass degradation.</title>
        <authorList>
            <person name="Hagestad O.C."/>
            <person name="Hou L."/>
            <person name="Andersen J.H."/>
            <person name="Hansen E.H."/>
            <person name="Altermark B."/>
            <person name="Li C."/>
            <person name="Kuhnert E."/>
            <person name="Cox R.J."/>
            <person name="Crous P.W."/>
            <person name="Spatafora J.W."/>
            <person name="Lail K."/>
            <person name="Amirebrahimi M."/>
            <person name="Lipzen A."/>
            <person name="Pangilinan J."/>
            <person name="Andreopoulos W."/>
            <person name="Hayes R.D."/>
            <person name="Ng V."/>
            <person name="Grigoriev I.V."/>
            <person name="Jackson S.A."/>
            <person name="Sutton T.D.S."/>
            <person name="Dobson A.D.W."/>
            <person name="Rama T."/>
        </authorList>
    </citation>
    <scope>NUCLEOTIDE SEQUENCE</scope>
    <source>
        <strain evidence="3">TRa018bII</strain>
    </source>
</reference>
<proteinExistence type="predicted"/>
<feature type="region of interest" description="Disordered" evidence="1">
    <location>
        <begin position="250"/>
        <end position="285"/>
    </location>
</feature>
<protein>
    <recommendedName>
        <fullName evidence="2">DUF7587 domain-containing protein</fullName>
    </recommendedName>
</protein>